<dbReference type="GO" id="GO:0004065">
    <property type="term" value="F:arylsulfatase activity"/>
    <property type="evidence" value="ECO:0007669"/>
    <property type="project" value="TreeGrafter"/>
</dbReference>
<evidence type="ECO:0000313" key="4">
    <source>
        <dbReference type="EMBL" id="SFZ89467.1"/>
    </source>
</evidence>
<evidence type="ECO:0000313" key="5">
    <source>
        <dbReference type="Proteomes" id="UP000182544"/>
    </source>
</evidence>
<dbReference type="InterPro" id="IPR050738">
    <property type="entry name" value="Sulfatase"/>
</dbReference>
<evidence type="ECO:0000259" key="3">
    <source>
        <dbReference type="Pfam" id="PF00884"/>
    </source>
</evidence>
<dbReference type="RefSeq" id="WP_072399926.1">
    <property type="nucleotide sequence ID" value="NZ_FPKV01000001.1"/>
</dbReference>
<name>A0A1K2ICM5_9FLAO</name>
<dbReference type="PANTHER" id="PTHR42693">
    <property type="entry name" value="ARYLSULFATASE FAMILY MEMBER"/>
    <property type="match status" value="1"/>
</dbReference>
<dbReference type="PROSITE" id="PS51257">
    <property type="entry name" value="PROKAR_LIPOPROTEIN"/>
    <property type="match status" value="1"/>
</dbReference>
<evidence type="ECO:0000256" key="2">
    <source>
        <dbReference type="ARBA" id="ARBA00022801"/>
    </source>
</evidence>
<dbReference type="InterPro" id="IPR017850">
    <property type="entry name" value="Alkaline_phosphatase_core_sf"/>
</dbReference>
<reference evidence="4 5" key="1">
    <citation type="submission" date="2016-10" db="EMBL/GenBank/DDBJ databases">
        <authorList>
            <person name="de Groot N.N."/>
        </authorList>
    </citation>
    <scope>NUCLEOTIDE SEQUENCE [LARGE SCALE GENOMIC DNA]</scope>
    <source>
        <strain evidence="4 5">DSM 18180</strain>
    </source>
</reference>
<proteinExistence type="inferred from homology"/>
<keyword evidence="2" id="KW-0378">Hydrolase</keyword>
<dbReference type="OrthoDB" id="9766107at2"/>
<dbReference type="PANTHER" id="PTHR42693:SF53">
    <property type="entry name" value="ENDO-4-O-SULFATASE"/>
    <property type="match status" value="1"/>
</dbReference>
<dbReference type="EMBL" id="FPKV01000001">
    <property type="protein sequence ID" value="SFZ89467.1"/>
    <property type="molecule type" value="Genomic_DNA"/>
</dbReference>
<dbReference type="Pfam" id="PF14707">
    <property type="entry name" value="Sulfatase_C"/>
    <property type="match status" value="1"/>
</dbReference>
<protein>
    <submittedName>
        <fullName evidence="4">Arylsulfatase</fullName>
    </submittedName>
</protein>
<sequence>MRTSITLILLIAVLFISCNQIKRKQNIEKPNVVIILIDDEGYGDVGCYGATGFETPNLDKIASQGMKFTNFYAAQPVCSASRAGLLTGCYPNRIGFSGALYPNHKIGMNSEELTIAEMFKEQAYATACFGKWHLGSQKEFLPLQHGFDEYVGLPYSNDMWPHSNVTGERLSDDKKGAKYPELPLIEGNEIVERITSLKYQDKLTTLYTEKAVDFINRNAKNPFFLYVPHTMGHVPLGVSDKFRGKSEQGLYGDVMMEIDWSVGEISKALEKNGLTDNTIFIFTTDNGPWLNFGNHAGSSGGLREGKSTSWEGGQRVPFIIRWPGNMPEGTVCNKLACAIDILPTLAAITDGKLSDNKIDGVDITSLWKGNFEATPRETILYYYGKNNLNGVRKGNWKLVLPHTYASYNAKPGNDGHSGKMIKTAVEKPELYNMMRDPGERFNVIEYYPEKVQELMEIVEKSRKELGDLNVGIEKGNENREIGKIENQ</sequence>
<accession>A0A1K2ICM5</accession>
<keyword evidence="5" id="KW-1185">Reference proteome</keyword>
<dbReference type="Pfam" id="PF00884">
    <property type="entry name" value="Sulfatase"/>
    <property type="match status" value="1"/>
</dbReference>
<dbReference type="InterPro" id="IPR000917">
    <property type="entry name" value="Sulfatase_N"/>
</dbReference>
<dbReference type="Proteomes" id="UP000182544">
    <property type="component" value="Unassembled WGS sequence"/>
</dbReference>
<feature type="domain" description="Sulfatase N-terminal" evidence="3">
    <location>
        <begin position="30"/>
        <end position="349"/>
    </location>
</feature>
<dbReference type="SUPFAM" id="SSF53649">
    <property type="entry name" value="Alkaline phosphatase-like"/>
    <property type="match status" value="1"/>
</dbReference>
<gene>
    <name evidence="4" type="ORF">SAMN05428642_101304</name>
</gene>
<dbReference type="AlphaFoldDB" id="A0A1K2ICM5"/>
<dbReference type="CDD" id="cd16026">
    <property type="entry name" value="GALNS_like"/>
    <property type="match status" value="1"/>
</dbReference>
<evidence type="ECO:0000256" key="1">
    <source>
        <dbReference type="ARBA" id="ARBA00008779"/>
    </source>
</evidence>
<comment type="similarity">
    <text evidence="1">Belongs to the sulfatase family.</text>
</comment>
<dbReference type="Gene3D" id="3.40.720.10">
    <property type="entry name" value="Alkaline Phosphatase, subunit A"/>
    <property type="match status" value="1"/>
</dbReference>
<dbReference type="STRING" id="369401.SAMN05428642_101304"/>
<organism evidence="4 5">
    <name type="scientific">Flaviramulus basaltis</name>
    <dbReference type="NCBI Taxonomy" id="369401"/>
    <lineage>
        <taxon>Bacteria</taxon>
        <taxon>Pseudomonadati</taxon>
        <taxon>Bacteroidota</taxon>
        <taxon>Flavobacteriia</taxon>
        <taxon>Flavobacteriales</taxon>
        <taxon>Flavobacteriaceae</taxon>
        <taxon>Flaviramulus</taxon>
    </lineage>
</organism>
<dbReference type="Gene3D" id="3.30.1120.10">
    <property type="match status" value="1"/>
</dbReference>